<dbReference type="Gene3D" id="2.60.40.10">
    <property type="entry name" value="Immunoglobulins"/>
    <property type="match status" value="1"/>
</dbReference>
<feature type="domain" description="BIG2" evidence="1">
    <location>
        <begin position="117"/>
        <end position="197"/>
    </location>
</feature>
<dbReference type="EMBL" id="FPHI01000008">
    <property type="protein sequence ID" value="SFV55173.1"/>
    <property type="molecule type" value="Genomic_DNA"/>
</dbReference>
<dbReference type="SMART" id="SM00635">
    <property type="entry name" value="BID_2"/>
    <property type="match status" value="1"/>
</dbReference>
<protein>
    <submittedName>
        <fullName evidence="2">Bacillolysin (Neutral protease)</fullName>
        <ecNumber evidence="2">3.4.24.28</ecNumber>
    </submittedName>
</protein>
<reference evidence="2" key="1">
    <citation type="submission" date="2016-10" db="EMBL/GenBank/DDBJ databases">
        <authorList>
            <person name="de Groot N.N."/>
        </authorList>
    </citation>
    <scope>NUCLEOTIDE SEQUENCE</scope>
</reference>
<dbReference type="AlphaFoldDB" id="A0A1W1BNT1"/>
<keyword evidence="2" id="KW-0645">Protease</keyword>
<dbReference type="Pfam" id="PF16403">
    <property type="entry name" value="Bact_surface_Ig-like"/>
    <property type="match status" value="1"/>
</dbReference>
<sequence length="363" mass="39715">MKSIHNITTILITITLALLLSACNITDTHTDILQEDTTPPVITLNGEANITLEQDAVYTELGATALDGVDGNVSVTISGTVDTSKVGTYIIAYSAKDKVGNEANATRSVEVITVMPILSSLSLESNTTTANKGETVQLSVVGTYSDNSTKAVNENVTYIITPADKAKVNDSILTALKDGNVTVQATVGGVVSNSVKLHITWVVNGHVLPPEPDPTVNNATLLGVDSNDNGVRDDVERWIYETYDHPIERGIFMQSARAYNKVIVDPSKAHETMKYIVNVSHCESYWSMGILRMQKRNLNYTFGEYRSGEDEIGPIQFNTMKRHMAYTRFNGELSGGVYGDKLEPDEWIQGCEFDEKGILKELK</sequence>
<dbReference type="GO" id="GO:0006508">
    <property type="term" value="P:proteolysis"/>
    <property type="evidence" value="ECO:0007669"/>
    <property type="project" value="UniProtKB-KW"/>
</dbReference>
<accession>A0A1W1BNT1</accession>
<proteinExistence type="predicted"/>
<dbReference type="EC" id="3.4.24.28" evidence="2"/>
<dbReference type="Gene3D" id="2.60.40.1080">
    <property type="match status" value="1"/>
</dbReference>
<gene>
    <name evidence="2" type="ORF">MNB_SV-3-63</name>
</gene>
<dbReference type="InterPro" id="IPR003343">
    <property type="entry name" value="Big_2"/>
</dbReference>
<dbReference type="Pfam" id="PF02368">
    <property type="entry name" value="Big_2"/>
    <property type="match status" value="1"/>
</dbReference>
<dbReference type="GO" id="GO:0008233">
    <property type="term" value="F:peptidase activity"/>
    <property type="evidence" value="ECO:0007669"/>
    <property type="project" value="UniProtKB-KW"/>
</dbReference>
<name>A0A1W1BNT1_9ZZZZ</name>
<evidence type="ECO:0000313" key="2">
    <source>
        <dbReference type="EMBL" id="SFV55173.1"/>
    </source>
</evidence>
<dbReference type="InterPro" id="IPR013783">
    <property type="entry name" value="Ig-like_fold"/>
</dbReference>
<dbReference type="PROSITE" id="PS51257">
    <property type="entry name" value="PROKAR_LIPOPROTEIN"/>
    <property type="match status" value="1"/>
</dbReference>
<dbReference type="InterPro" id="IPR032179">
    <property type="entry name" value="Cry22Aa_Ig-like"/>
</dbReference>
<evidence type="ECO:0000259" key="1">
    <source>
        <dbReference type="SMART" id="SM00635"/>
    </source>
</evidence>
<organism evidence="2">
    <name type="scientific">hydrothermal vent metagenome</name>
    <dbReference type="NCBI Taxonomy" id="652676"/>
    <lineage>
        <taxon>unclassified sequences</taxon>
        <taxon>metagenomes</taxon>
        <taxon>ecological metagenomes</taxon>
    </lineage>
</organism>
<keyword evidence="2" id="KW-0378">Hydrolase</keyword>